<dbReference type="InterPro" id="IPR051416">
    <property type="entry name" value="phD-YefM_TA_antitoxins"/>
</dbReference>
<dbReference type="SUPFAM" id="SSF143120">
    <property type="entry name" value="YefM-like"/>
    <property type="match status" value="1"/>
</dbReference>
<name>A0A1A8XWG7_9PROT</name>
<dbReference type="PANTHER" id="PTHR35377:SF8">
    <property type="entry name" value="ANTITOXIN VAPB22"/>
    <property type="match status" value="1"/>
</dbReference>
<protein>
    <submittedName>
        <fullName evidence="2">Putative Prevent-host-death protein</fullName>
    </submittedName>
</protein>
<dbReference type="EMBL" id="FLQX01000149">
    <property type="protein sequence ID" value="SBT09345.1"/>
    <property type="molecule type" value="Genomic_DNA"/>
</dbReference>
<dbReference type="Gene3D" id="3.40.1620.10">
    <property type="entry name" value="YefM-like domain"/>
    <property type="match status" value="1"/>
</dbReference>
<dbReference type="NCBIfam" id="TIGR01552">
    <property type="entry name" value="phd_fam"/>
    <property type="match status" value="1"/>
</dbReference>
<dbReference type="InterPro" id="IPR036165">
    <property type="entry name" value="YefM-like_sf"/>
</dbReference>
<sequence length="79" mass="8977">MKDVNVTALRQNLPNYLALVERGEKVRITVHGRVIAEICPPSPPNDETTAARTRLRNSLVRYDNPFESAVAADEWEMNR</sequence>
<accession>A0A1A8XWG7</accession>
<keyword evidence="3" id="KW-1185">Reference proteome</keyword>
<evidence type="ECO:0000256" key="1">
    <source>
        <dbReference type="ARBA" id="ARBA00009981"/>
    </source>
</evidence>
<dbReference type="AlphaFoldDB" id="A0A1A8XWG7"/>
<evidence type="ECO:0000313" key="3">
    <source>
        <dbReference type="Proteomes" id="UP000199169"/>
    </source>
</evidence>
<dbReference type="PANTHER" id="PTHR35377">
    <property type="entry name" value="ANTITOXIN VAPB49-RELATED-RELATED"/>
    <property type="match status" value="1"/>
</dbReference>
<evidence type="ECO:0000313" key="2">
    <source>
        <dbReference type="EMBL" id="SBT09345.1"/>
    </source>
</evidence>
<reference evidence="2 3" key="1">
    <citation type="submission" date="2016-06" db="EMBL/GenBank/DDBJ databases">
        <authorList>
            <person name="Kjaerup R.B."/>
            <person name="Dalgaard T.S."/>
            <person name="Juul-Madsen H.R."/>
        </authorList>
    </citation>
    <scope>NUCLEOTIDE SEQUENCE [LARGE SCALE GENOMIC DNA]</scope>
    <source>
        <strain evidence="2">3</strain>
    </source>
</reference>
<proteinExistence type="inferred from homology"/>
<gene>
    <name evidence="2" type="ORF">ACCAA_70003</name>
</gene>
<dbReference type="Proteomes" id="UP000199169">
    <property type="component" value="Unassembled WGS sequence"/>
</dbReference>
<organism evidence="2 3">
    <name type="scientific">Candidatus Accumulibacter aalborgensis</name>
    <dbReference type="NCBI Taxonomy" id="1860102"/>
    <lineage>
        <taxon>Bacteria</taxon>
        <taxon>Pseudomonadati</taxon>
        <taxon>Pseudomonadota</taxon>
        <taxon>Betaproteobacteria</taxon>
        <taxon>Candidatus Accumulibacter</taxon>
    </lineage>
</organism>
<comment type="similarity">
    <text evidence="1">Belongs to the phD/YefM antitoxin family.</text>
</comment>
<dbReference type="STRING" id="1860102.ACCAA_70003"/>
<dbReference type="RefSeq" id="WP_186408766.1">
    <property type="nucleotide sequence ID" value="NZ_FLQX01000149.1"/>
</dbReference>